<evidence type="ECO:0000313" key="6">
    <source>
        <dbReference type="EMBL" id="GGK30452.1"/>
    </source>
</evidence>
<dbReference type="PROSITE" id="PS00211">
    <property type="entry name" value="ABC_TRANSPORTER_1"/>
    <property type="match status" value="1"/>
</dbReference>
<name>A0A917V2Q6_9HYPH</name>
<protein>
    <submittedName>
        <fullName evidence="6">ABC transporter ATP-binding protein</fullName>
    </submittedName>
</protein>
<feature type="domain" description="ABC transporter" evidence="5">
    <location>
        <begin position="24"/>
        <end position="259"/>
    </location>
</feature>
<dbReference type="EMBL" id="BMMF01000004">
    <property type="protein sequence ID" value="GGK30452.1"/>
    <property type="molecule type" value="Genomic_DNA"/>
</dbReference>
<dbReference type="SMART" id="SM00382">
    <property type="entry name" value="AAA"/>
    <property type="match status" value="2"/>
</dbReference>
<dbReference type="SUPFAM" id="SSF52540">
    <property type="entry name" value="P-loop containing nucleoside triphosphate hydrolases"/>
    <property type="match status" value="2"/>
</dbReference>
<dbReference type="PROSITE" id="PS50893">
    <property type="entry name" value="ABC_TRANSPORTER_2"/>
    <property type="match status" value="2"/>
</dbReference>
<dbReference type="InterPro" id="IPR003439">
    <property type="entry name" value="ABC_transporter-like_ATP-bd"/>
</dbReference>
<comment type="similarity">
    <text evidence="1">Belongs to the ABC transporter superfamily.</text>
</comment>
<dbReference type="InterPro" id="IPR050107">
    <property type="entry name" value="ABC_carbohydrate_import_ATPase"/>
</dbReference>
<keyword evidence="2" id="KW-0547">Nucleotide-binding</keyword>
<dbReference type="GO" id="GO:0005524">
    <property type="term" value="F:ATP binding"/>
    <property type="evidence" value="ECO:0007669"/>
    <property type="project" value="UniProtKB-KW"/>
</dbReference>
<feature type="region of interest" description="Disordered" evidence="4">
    <location>
        <begin position="1"/>
        <end position="21"/>
    </location>
</feature>
<evidence type="ECO:0000256" key="3">
    <source>
        <dbReference type="ARBA" id="ARBA00022840"/>
    </source>
</evidence>
<evidence type="ECO:0000259" key="5">
    <source>
        <dbReference type="PROSITE" id="PS50893"/>
    </source>
</evidence>
<dbReference type="InterPro" id="IPR027417">
    <property type="entry name" value="P-loop_NTPase"/>
</dbReference>
<dbReference type="Pfam" id="PF00005">
    <property type="entry name" value="ABC_tran"/>
    <property type="match status" value="2"/>
</dbReference>
<evidence type="ECO:0000256" key="1">
    <source>
        <dbReference type="ARBA" id="ARBA00005417"/>
    </source>
</evidence>
<accession>A0A917V2Q6</accession>
<dbReference type="AlphaFoldDB" id="A0A917V2Q6"/>
<dbReference type="PANTHER" id="PTHR43790">
    <property type="entry name" value="CARBOHYDRATE TRANSPORT ATP-BINDING PROTEIN MG119-RELATED"/>
    <property type="match status" value="1"/>
</dbReference>
<dbReference type="InterPro" id="IPR003593">
    <property type="entry name" value="AAA+_ATPase"/>
</dbReference>
<dbReference type="InterPro" id="IPR017871">
    <property type="entry name" value="ABC_transporter-like_CS"/>
</dbReference>
<dbReference type="PANTHER" id="PTHR43790:SF4">
    <property type="entry name" value="GUANOSINE IMPORT ATP-BINDING PROTEIN NUPO"/>
    <property type="match status" value="1"/>
</dbReference>
<dbReference type="Gene3D" id="3.40.50.300">
    <property type="entry name" value="P-loop containing nucleotide triphosphate hydrolases"/>
    <property type="match status" value="2"/>
</dbReference>
<dbReference type="CDD" id="cd03215">
    <property type="entry name" value="ABC_Carb_Monos_II"/>
    <property type="match status" value="1"/>
</dbReference>
<keyword evidence="7" id="KW-1185">Reference proteome</keyword>
<evidence type="ECO:0000256" key="2">
    <source>
        <dbReference type="ARBA" id="ARBA00022741"/>
    </source>
</evidence>
<dbReference type="GO" id="GO:0016887">
    <property type="term" value="F:ATP hydrolysis activity"/>
    <property type="evidence" value="ECO:0007669"/>
    <property type="project" value="InterPro"/>
</dbReference>
<comment type="caution">
    <text evidence="6">The sequence shown here is derived from an EMBL/GenBank/DDBJ whole genome shotgun (WGS) entry which is preliminary data.</text>
</comment>
<gene>
    <name evidence="6" type="ORF">GCM10011322_16220</name>
</gene>
<organism evidence="6 7">
    <name type="scientific">Salinarimonas ramus</name>
    <dbReference type="NCBI Taxonomy" id="690164"/>
    <lineage>
        <taxon>Bacteria</taxon>
        <taxon>Pseudomonadati</taxon>
        <taxon>Pseudomonadota</taxon>
        <taxon>Alphaproteobacteria</taxon>
        <taxon>Hyphomicrobiales</taxon>
        <taxon>Salinarimonadaceae</taxon>
        <taxon>Salinarimonas</taxon>
    </lineage>
</organism>
<reference evidence="6 7" key="1">
    <citation type="journal article" date="2014" name="Int. J. Syst. Evol. Microbiol.">
        <title>Complete genome sequence of Corynebacterium casei LMG S-19264T (=DSM 44701T), isolated from a smear-ripened cheese.</title>
        <authorList>
            <consortium name="US DOE Joint Genome Institute (JGI-PGF)"/>
            <person name="Walter F."/>
            <person name="Albersmeier A."/>
            <person name="Kalinowski J."/>
            <person name="Ruckert C."/>
        </authorList>
    </citation>
    <scope>NUCLEOTIDE SEQUENCE [LARGE SCALE GENOMIC DNA]</scope>
    <source>
        <strain evidence="6 7">CGMCC 1.9161</strain>
    </source>
</reference>
<keyword evidence="3 6" id="KW-0067">ATP-binding</keyword>
<dbReference type="RefSeq" id="WP_210317597.1">
    <property type="nucleotide sequence ID" value="NZ_BMMF01000004.1"/>
</dbReference>
<evidence type="ECO:0000313" key="7">
    <source>
        <dbReference type="Proteomes" id="UP000600449"/>
    </source>
</evidence>
<feature type="domain" description="ABC transporter" evidence="5">
    <location>
        <begin position="276"/>
        <end position="520"/>
    </location>
</feature>
<proteinExistence type="inferred from homology"/>
<evidence type="ECO:0000256" key="4">
    <source>
        <dbReference type="SAM" id="MobiDB-lite"/>
    </source>
</evidence>
<dbReference type="CDD" id="cd03216">
    <property type="entry name" value="ABC_Carb_Monos_I"/>
    <property type="match status" value="1"/>
</dbReference>
<sequence length="530" mass="56268">MTALSAPAPAAPPAETAPRRAPSLEALGMTKVFGGLVALDDVSLAVPAGTVHALLGENGAGKSTLVKCIMGFYRQDRGDVLLDGTATAIRSPRDAQGAGIGMVYQHFTLVPSLTAAENLVVARADAPSVIDWAAEKAKLAEFMARMPFQVPLDIPVADLSAGEKQKLEILKLLALDQRFLILDEPTSVLTPDEADEVLGLLGAMARRGEFTVLMITHKFREVSAYADDVTVLRRGKRAGGGATAALSVEDMSRLMIGETTIRERAARAPVGEGTVLELAGLFADNPDGSRAFAEISLKVKGGEIVGIAGVSGNGQSALVEALAGQRPLADGRIFIRDEPFEPTRENYHKYKVFGLPEEPLKNAAVPRMSVAENIAFRSFDRPPIASLGWWLSPGPMREKARDLIARYRVKTPSPDTPIEHLSGGNVQRAILARELSGDVDVLVVANPCFGLDFASVSEIRSQILEARNRGAAVLLVSEDLDEILELADRVAVMSEGKIAYVAPVGETDRNTIGKHMAGHGAGHAAAGGQR</sequence>
<dbReference type="Proteomes" id="UP000600449">
    <property type="component" value="Unassembled WGS sequence"/>
</dbReference>